<evidence type="ECO:0000313" key="2">
    <source>
        <dbReference type="Proteomes" id="UP001596317"/>
    </source>
</evidence>
<reference evidence="2" key="1">
    <citation type="journal article" date="2019" name="Int. J. Syst. Evol. Microbiol.">
        <title>The Global Catalogue of Microorganisms (GCM) 10K type strain sequencing project: providing services to taxonomists for standard genome sequencing and annotation.</title>
        <authorList>
            <consortium name="The Broad Institute Genomics Platform"/>
            <consortium name="The Broad Institute Genome Sequencing Center for Infectious Disease"/>
            <person name="Wu L."/>
            <person name="Ma J."/>
        </authorList>
    </citation>
    <scope>NUCLEOTIDE SEQUENCE [LARGE SCALE GENOMIC DNA]</scope>
    <source>
        <strain evidence="2">CCUG 63830</strain>
    </source>
</reference>
<name>A0ABW1ZJB7_9DEIO</name>
<dbReference type="EMBL" id="JBHSWB010000001">
    <property type="protein sequence ID" value="MFC6660530.1"/>
    <property type="molecule type" value="Genomic_DNA"/>
</dbReference>
<gene>
    <name evidence="1" type="ORF">ACFP90_09295</name>
</gene>
<evidence type="ECO:0000313" key="1">
    <source>
        <dbReference type="EMBL" id="MFC6660530.1"/>
    </source>
</evidence>
<proteinExistence type="predicted"/>
<dbReference type="Proteomes" id="UP001596317">
    <property type="component" value="Unassembled WGS sequence"/>
</dbReference>
<protein>
    <submittedName>
        <fullName evidence="1">Uncharacterized protein</fullName>
    </submittedName>
</protein>
<dbReference type="RefSeq" id="WP_224606574.1">
    <property type="nucleotide sequence ID" value="NZ_JAIQXV010000004.1"/>
</dbReference>
<accession>A0ABW1ZJB7</accession>
<comment type="caution">
    <text evidence="1">The sequence shown here is derived from an EMBL/GenBank/DDBJ whole genome shotgun (WGS) entry which is preliminary data.</text>
</comment>
<sequence>MLASQHPGSVLEPVRRRRRKPRPHWAVMGYRVGFAQRLGAPFRTPVMTWELEEAVVRFQQAQARRWLKRGGLRGGVSAATRVARRRWRRAGRAICRLAQQGDLKRAEALDPQPRRLGVMWEIW</sequence>
<organism evidence="1 2">
    <name type="scientific">Deinococcus multiflagellatus</name>
    <dbReference type="NCBI Taxonomy" id="1656887"/>
    <lineage>
        <taxon>Bacteria</taxon>
        <taxon>Thermotogati</taxon>
        <taxon>Deinococcota</taxon>
        <taxon>Deinococci</taxon>
        <taxon>Deinococcales</taxon>
        <taxon>Deinococcaceae</taxon>
        <taxon>Deinococcus</taxon>
    </lineage>
</organism>
<keyword evidence="2" id="KW-1185">Reference proteome</keyword>